<comment type="catalytic activity">
    <reaction evidence="1">
        <text>Hydrolysis of alkylated DNA, releasing 3-methyladenine, 3-methylguanine, 7-methylguanine and 7-methyladenine.</text>
        <dbReference type="EC" id="3.2.2.21"/>
    </reaction>
</comment>
<dbReference type="EC" id="3.2.2.21" evidence="2"/>
<organism evidence="6 7">
    <name type="scientific">Paenibacillus mangrovi</name>
    <dbReference type="NCBI Taxonomy" id="2931978"/>
    <lineage>
        <taxon>Bacteria</taxon>
        <taxon>Bacillati</taxon>
        <taxon>Bacillota</taxon>
        <taxon>Bacilli</taxon>
        <taxon>Bacillales</taxon>
        <taxon>Paenibacillaceae</taxon>
        <taxon>Paenibacillus</taxon>
    </lineage>
</organism>
<dbReference type="InterPro" id="IPR051912">
    <property type="entry name" value="Alkylbase_DNA_Glycosylase/TA"/>
</dbReference>
<dbReference type="Gene3D" id="1.10.340.30">
    <property type="entry name" value="Hypothetical protein, domain 2"/>
    <property type="match status" value="1"/>
</dbReference>
<dbReference type="SMART" id="SM00478">
    <property type="entry name" value="ENDO3c"/>
    <property type="match status" value="1"/>
</dbReference>
<name>A0A9X2B4U1_9BACL</name>
<sequence>MIETSFFKYGDTEMDALKKADAVLGAAMMRIGKVDRATSPDLFSALVYTIIGQLISVRAADKAWARLQEQSGAITPISIASQSPERIQACGITMNKSICIHEMACRIVNREFDLEELPLLSDEDVIQKLTSCKGIGRWTAEMLLLHSLQRPDVVSWGDAAIRRGMMKLYGLSSLDKKQFDQYRLRYSPYGSVASIYLWEISIE</sequence>
<evidence type="ECO:0000256" key="4">
    <source>
        <dbReference type="ARBA" id="ARBA00023204"/>
    </source>
</evidence>
<proteinExistence type="predicted"/>
<evidence type="ECO:0000256" key="2">
    <source>
        <dbReference type="ARBA" id="ARBA00012000"/>
    </source>
</evidence>
<dbReference type="AlphaFoldDB" id="A0A9X2B4U1"/>
<keyword evidence="4" id="KW-0234">DNA repair</keyword>
<comment type="caution">
    <text evidence="6">The sequence shown here is derived from an EMBL/GenBank/DDBJ whole genome shotgun (WGS) entry which is preliminary data.</text>
</comment>
<dbReference type="CDD" id="cd00056">
    <property type="entry name" value="ENDO3c"/>
    <property type="match status" value="1"/>
</dbReference>
<keyword evidence="3" id="KW-0227">DNA damage</keyword>
<dbReference type="GO" id="GO:0006307">
    <property type="term" value="P:DNA alkylation repair"/>
    <property type="evidence" value="ECO:0007669"/>
    <property type="project" value="TreeGrafter"/>
</dbReference>
<evidence type="ECO:0000313" key="6">
    <source>
        <dbReference type="EMBL" id="MCJ8014896.1"/>
    </source>
</evidence>
<dbReference type="SUPFAM" id="SSF48150">
    <property type="entry name" value="DNA-glycosylase"/>
    <property type="match status" value="1"/>
</dbReference>
<dbReference type="Pfam" id="PF00730">
    <property type="entry name" value="HhH-GPD"/>
    <property type="match status" value="1"/>
</dbReference>
<evidence type="ECO:0000256" key="3">
    <source>
        <dbReference type="ARBA" id="ARBA00022763"/>
    </source>
</evidence>
<dbReference type="Proteomes" id="UP001139347">
    <property type="component" value="Unassembled WGS sequence"/>
</dbReference>
<dbReference type="InterPro" id="IPR003265">
    <property type="entry name" value="HhH-GPD_domain"/>
</dbReference>
<evidence type="ECO:0000256" key="1">
    <source>
        <dbReference type="ARBA" id="ARBA00000086"/>
    </source>
</evidence>
<reference evidence="6" key="1">
    <citation type="submission" date="2022-04" db="EMBL/GenBank/DDBJ databases">
        <title>Paenibacillus mangrovi sp. nov., a novel endophytic bacterium isolated from bark of Kandelia candel.</title>
        <authorList>
            <person name="Tuo L."/>
        </authorList>
    </citation>
    <scope>NUCLEOTIDE SEQUENCE</scope>
    <source>
        <strain evidence="6">KQZ6P-2</strain>
    </source>
</reference>
<evidence type="ECO:0000259" key="5">
    <source>
        <dbReference type="SMART" id="SM00478"/>
    </source>
</evidence>
<dbReference type="GO" id="GO:0006285">
    <property type="term" value="P:base-excision repair, AP site formation"/>
    <property type="evidence" value="ECO:0007669"/>
    <property type="project" value="TreeGrafter"/>
</dbReference>
<evidence type="ECO:0000313" key="7">
    <source>
        <dbReference type="Proteomes" id="UP001139347"/>
    </source>
</evidence>
<dbReference type="GO" id="GO:0043916">
    <property type="term" value="F:DNA-7-methylguanine glycosylase activity"/>
    <property type="evidence" value="ECO:0007669"/>
    <property type="project" value="TreeGrafter"/>
</dbReference>
<gene>
    <name evidence="6" type="ORF">MUG84_24735</name>
</gene>
<protein>
    <recommendedName>
        <fullName evidence="2">DNA-3-methyladenine glycosylase II</fullName>
        <ecNumber evidence="2">3.2.2.21</ecNumber>
    </recommendedName>
</protein>
<dbReference type="GO" id="GO:0032131">
    <property type="term" value="F:alkylated DNA binding"/>
    <property type="evidence" value="ECO:0007669"/>
    <property type="project" value="TreeGrafter"/>
</dbReference>
<dbReference type="GO" id="GO:0032993">
    <property type="term" value="C:protein-DNA complex"/>
    <property type="evidence" value="ECO:0007669"/>
    <property type="project" value="TreeGrafter"/>
</dbReference>
<accession>A0A9X2B4U1</accession>
<dbReference type="PANTHER" id="PTHR43003:SF5">
    <property type="entry name" value="DNA-3-METHYLADENINE GLYCOSYLASE"/>
    <property type="match status" value="1"/>
</dbReference>
<feature type="domain" description="HhH-GPD" evidence="5">
    <location>
        <begin position="51"/>
        <end position="202"/>
    </location>
</feature>
<keyword evidence="7" id="KW-1185">Reference proteome</keyword>
<dbReference type="GO" id="GO:0008725">
    <property type="term" value="F:DNA-3-methyladenine glycosylase activity"/>
    <property type="evidence" value="ECO:0007669"/>
    <property type="project" value="TreeGrafter"/>
</dbReference>
<dbReference type="InterPro" id="IPR011257">
    <property type="entry name" value="DNA_glycosylase"/>
</dbReference>
<dbReference type="Gene3D" id="1.10.1670.40">
    <property type="match status" value="1"/>
</dbReference>
<dbReference type="GO" id="GO:0005737">
    <property type="term" value="C:cytoplasm"/>
    <property type="evidence" value="ECO:0007669"/>
    <property type="project" value="TreeGrafter"/>
</dbReference>
<dbReference type="EMBL" id="JALIRP010000016">
    <property type="protein sequence ID" value="MCJ8014896.1"/>
    <property type="molecule type" value="Genomic_DNA"/>
</dbReference>
<dbReference type="PANTHER" id="PTHR43003">
    <property type="entry name" value="DNA-3-METHYLADENINE GLYCOSYLASE"/>
    <property type="match status" value="1"/>
</dbReference>